<dbReference type="InterPro" id="IPR011250">
    <property type="entry name" value="OMP/PagP_B-barrel"/>
</dbReference>
<evidence type="ECO:0000313" key="16">
    <source>
        <dbReference type="EMBL" id="QSV11701.1"/>
    </source>
</evidence>
<evidence type="ECO:0000313" key="18">
    <source>
        <dbReference type="EMBL" id="QSV11703.1"/>
    </source>
</evidence>
<evidence type="ECO:0000256" key="7">
    <source>
        <dbReference type="ARBA" id="ARBA00022989"/>
    </source>
</evidence>
<evidence type="ECO:0000256" key="5">
    <source>
        <dbReference type="ARBA" id="ARBA00022692"/>
    </source>
</evidence>
<dbReference type="InterPro" id="IPR004933">
    <property type="entry name" value="TSA"/>
</dbReference>
<dbReference type="AlphaFoldDB" id="A0A8A2F4P8"/>
<evidence type="ECO:0000313" key="15">
    <source>
        <dbReference type="EMBL" id="QSV11700.1"/>
    </source>
</evidence>
<dbReference type="Gene3D" id="2.40.160.20">
    <property type="match status" value="1"/>
</dbReference>
<keyword evidence="4" id="KW-1003">Cell membrane</keyword>
<gene>
    <name evidence="17" type="primary">tsa56</name>
</gene>
<sequence>MKKIMLIASAMSALSLPVSASAIELGDEGGLECGPYAKVGVVGGMITGAESARLDQADATGKKHLPLTTSMPFGGTLNAGITITPWLRAELGVMYLRNISAEVEVGKGKVEVGKGKVEVGKGKADSRGEIKADSGGGTDAPIRKRFKLTPPQPTIMPISIADRDFAIDIRNITQAQAQAAQPQLNDEQRAAARVAWLKNYAGIDYRVKDPNNPNGPMVINPVLLNIPQGNPNPVGNPPQRANQPADFAIHNHEQWRYMVIGLAALSNANKPSDPPVKVLSDKITQIYNDIRPFADIVGIDVPNVALPNSASVEQIQNKMQELNEILEEVRDSFEGFIGGNAFANQIQLNFVIPQQAQQQQQGQGQQQQAQATAQEAAAAAAVRLLNGNDQIVQLYKDLVKLKRHAGFKKSMDKLAAQQEEDAKQKEEDAKQKEEDAKQKEEDAKQKEGSCKKDDKEGVSKETEFDLSMIVGQVKLYADLVATESFSIYAGVGAGVAHTYGKIDEKDIKGHTGMVASGALGVAIHAAEGVYVDIEGCYMYSFSKIEEKYSINPLTANIAVRYNF</sequence>
<dbReference type="EMBL" id="MW495530">
    <property type="protein sequence ID" value="QSV11700.1"/>
    <property type="molecule type" value="Genomic_DNA"/>
</dbReference>
<dbReference type="EMBL" id="MW495531">
    <property type="protein sequence ID" value="QSV11701.1"/>
    <property type="molecule type" value="Genomic_DNA"/>
</dbReference>
<evidence type="ECO:0000256" key="12">
    <source>
        <dbReference type="SAM" id="MobiDB-lite"/>
    </source>
</evidence>
<proteinExistence type="predicted"/>
<dbReference type="Pfam" id="PF03249">
    <property type="entry name" value="TSA"/>
    <property type="match status" value="2"/>
</dbReference>
<keyword evidence="6 13" id="KW-0732">Signal</keyword>
<dbReference type="GO" id="GO:0005886">
    <property type="term" value="C:plasma membrane"/>
    <property type="evidence" value="ECO:0007669"/>
    <property type="project" value="UniProtKB-SubCell"/>
</dbReference>
<feature type="signal peptide" evidence="13">
    <location>
        <begin position="1"/>
        <end position="20"/>
    </location>
</feature>
<name>A0A8A2F4P8_ORITS</name>
<keyword evidence="7" id="KW-1133">Transmembrane helix</keyword>
<evidence type="ECO:0000313" key="19">
    <source>
        <dbReference type="EMBL" id="QSV11704.1"/>
    </source>
</evidence>
<keyword evidence="8" id="KW-0843">Virulence</keyword>
<dbReference type="EMBL" id="MW495529">
    <property type="protein sequence ID" value="QSV11699.1"/>
    <property type="molecule type" value="Genomic_DNA"/>
</dbReference>
<evidence type="ECO:0000256" key="8">
    <source>
        <dbReference type="ARBA" id="ARBA00023026"/>
    </source>
</evidence>
<dbReference type="EMBL" id="MW495532">
    <property type="protein sequence ID" value="QSV11702.1"/>
    <property type="molecule type" value="Genomic_DNA"/>
</dbReference>
<evidence type="ECO:0000256" key="1">
    <source>
        <dbReference type="ARBA" id="ARBA00003300"/>
    </source>
</evidence>
<comment type="subcellular location">
    <subcellularLocation>
        <location evidence="2">Cell membrane</location>
        <topology evidence="2">Multi-pass membrane protein</topology>
    </subcellularLocation>
</comment>
<evidence type="ECO:0000256" key="9">
    <source>
        <dbReference type="ARBA" id="ARBA00023136"/>
    </source>
</evidence>
<dbReference type="PRINTS" id="PR01707">
    <property type="entry name" value="56KDTSANTIGN"/>
</dbReference>
<dbReference type="EMBL" id="MW495533">
    <property type="protein sequence ID" value="QSV11703.1"/>
    <property type="molecule type" value="Genomic_DNA"/>
</dbReference>
<evidence type="ECO:0000256" key="4">
    <source>
        <dbReference type="ARBA" id="ARBA00022475"/>
    </source>
</evidence>
<keyword evidence="9" id="KW-0472">Membrane</keyword>
<reference evidence="17" key="1">
    <citation type="submission" date="2021-01" db="EMBL/GenBank/DDBJ databases">
        <authorList>
            <person name="Yang S.-L."/>
            <person name="Peng S.-H."/>
            <person name="Chen H.-F."/>
            <person name="Yang C.-F."/>
            <person name="Chang M.-C."/>
            <person name="Hsueh Y.-L."/>
            <person name="Wang R.-Y."/>
            <person name="Shu P.-Y."/>
        </authorList>
    </citation>
    <scope>NUCLEOTIDE SEQUENCE</scope>
    <source>
        <strain evidence="19">OT/Taiwan/KH1610a/2016</strain>
        <strain evidence="14">OT/Taiwan/PH0711b/2007</strain>
        <strain evidence="15">OT/Taiwan/PH0711c/2007</strain>
        <strain evidence="16">OT/Taiwan/PH0811b/2008</strain>
        <strain evidence="18">OT/Taiwan/PH1607a/2016</strain>
        <strain evidence="17">OT/Taiwan/PT1507a/2015</strain>
    </source>
</reference>
<evidence type="ECO:0000313" key="14">
    <source>
        <dbReference type="EMBL" id="QSV11699.1"/>
    </source>
</evidence>
<feature type="region of interest" description="Disordered" evidence="12">
    <location>
        <begin position="412"/>
        <end position="457"/>
    </location>
</feature>
<organism evidence="17">
    <name type="scientific">Orientia tsutsugamushi</name>
    <name type="common">Rickettsia tsutsugamushi</name>
    <dbReference type="NCBI Taxonomy" id="784"/>
    <lineage>
        <taxon>Bacteria</taxon>
        <taxon>Pseudomonadati</taxon>
        <taxon>Pseudomonadota</taxon>
        <taxon>Alphaproteobacteria</taxon>
        <taxon>Rickettsiales</taxon>
        <taxon>Rickettsiaceae</taxon>
        <taxon>Rickettsieae</taxon>
        <taxon>Orientia</taxon>
    </lineage>
</organism>
<dbReference type="NCBIfam" id="NF033390">
    <property type="entry name" value="Orientia_TSA56"/>
    <property type="match status" value="1"/>
</dbReference>
<keyword evidence="5" id="KW-0812">Transmembrane</keyword>
<feature type="chain" id="PRO_5033943401" description="56 kDa type-specific antigen" evidence="13">
    <location>
        <begin position="21"/>
        <end position="563"/>
    </location>
</feature>
<feature type="compositionally biased region" description="Basic and acidic residues" evidence="12">
    <location>
        <begin position="420"/>
        <end position="457"/>
    </location>
</feature>
<evidence type="ECO:0000256" key="2">
    <source>
        <dbReference type="ARBA" id="ARBA00004651"/>
    </source>
</evidence>
<comment type="function">
    <text evidence="1">May be an adherent factor for rickettsial adsorption to the host-cell surface and a determinant of virulence of individual rickettsial strain. It is the major outer membrane protein.</text>
</comment>
<evidence type="ECO:0000256" key="10">
    <source>
        <dbReference type="ARBA" id="ARBA00031797"/>
    </source>
</evidence>
<evidence type="ECO:0000256" key="11">
    <source>
        <dbReference type="ARBA" id="ARBA00032410"/>
    </source>
</evidence>
<feature type="region of interest" description="Disordered" evidence="12">
    <location>
        <begin position="124"/>
        <end position="153"/>
    </location>
</feature>
<dbReference type="SUPFAM" id="SSF56925">
    <property type="entry name" value="OMPA-like"/>
    <property type="match status" value="1"/>
</dbReference>
<protein>
    <recommendedName>
        <fullName evidence="3">56 kDa type-specific antigen</fullName>
    </recommendedName>
    <alternativeName>
        <fullName evidence="11">56 kDa scrub typhus antigen</fullName>
    </alternativeName>
    <alternativeName>
        <fullName evidence="10">STA56</fullName>
    </alternativeName>
</protein>
<dbReference type="EMBL" id="MW495534">
    <property type="protein sequence ID" value="QSV11704.1"/>
    <property type="molecule type" value="Genomic_DNA"/>
</dbReference>
<evidence type="ECO:0000256" key="3">
    <source>
        <dbReference type="ARBA" id="ARBA00018506"/>
    </source>
</evidence>
<accession>A0A8A2F4P8</accession>
<evidence type="ECO:0000256" key="6">
    <source>
        <dbReference type="ARBA" id="ARBA00022729"/>
    </source>
</evidence>
<evidence type="ECO:0000256" key="13">
    <source>
        <dbReference type="SAM" id="SignalP"/>
    </source>
</evidence>
<evidence type="ECO:0000313" key="17">
    <source>
        <dbReference type="EMBL" id="QSV11702.1"/>
    </source>
</evidence>